<dbReference type="GO" id="GO:0016491">
    <property type="term" value="F:oxidoreductase activity"/>
    <property type="evidence" value="ECO:0007669"/>
    <property type="project" value="UniProtKB-KW"/>
</dbReference>
<keyword evidence="1" id="KW-0285">Flavoprotein</keyword>
<dbReference type="Gene3D" id="3.50.50.60">
    <property type="entry name" value="FAD/NAD(P)-binding domain"/>
    <property type="match status" value="2"/>
</dbReference>
<evidence type="ECO:0000313" key="5">
    <source>
        <dbReference type="Proteomes" id="UP000317512"/>
    </source>
</evidence>
<dbReference type="OrthoDB" id="9806179at2"/>
<dbReference type="SUPFAM" id="SSF51905">
    <property type="entry name" value="FAD/NAD(P)-binding domain"/>
    <property type="match status" value="1"/>
</dbReference>
<dbReference type="AlphaFoldDB" id="A0A5B8K201"/>
<evidence type="ECO:0000259" key="3">
    <source>
        <dbReference type="Pfam" id="PF07992"/>
    </source>
</evidence>
<dbReference type="EMBL" id="CP041663">
    <property type="protein sequence ID" value="QDY88710.1"/>
    <property type="molecule type" value="Genomic_DNA"/>
</dbReference>
<sequence>MDKNIYDLAIIGAGPAGLNAALYASRANLSVIFIEKSAPGGKVSLTSKVENWIGTELIEGWELGTKFFEHAKKYGALYKYGEVVKINNISDLDKEVVLASGEIIKSKTVLIASGMKNKVPTFIKNIEKFENRGVSYCAICDGPLFGKNPSLILGGGNSAVEEAAYLSNIASEVTLITNIDHLTAEKHLITDLESKSNVKILYNSTIKEINGQNSLESAIIIDNGVEKEIKVSSLFPYIGMVASNEFIKDLGIVEENGFIKTDEHMQTKIPGIFAAGDIIDKKIRQIVTAASDGSIAAKAISDLLNKS</sequence>
<dbReference type="Proteomes" id="UP000317512">
    <property type="component" value="Chromosome"/>
</dbReference>
<evidence type="ECO:0000256" key="1">
    <source>
        <dbReference type="ARBA" id="ARBA00022630"/>
    </source>
</evidence>
<dbReference type="PANTHER" id="PTHR48105">
    <property type="entry name" value="THIOREDOXIN REDUCTASE 1-RELATED-RELATED"/>
    <property type="match status" value="1"/>
</dbReference>
<reference evidence="5" key="1">
    <citation type="submission" date="2019-07" db="EMBL/GenBank/DDBJ databases">
        <title>Complete genome sequences of three Mycoplasma sp. 1220 strains.</title>
        <authorList>
            <person name="Grozner D."/>
            <person name="Forro B."/>
            <person name="Kovacs A.B."/>
            <person name="Marton S."/>
            <person name="Banyai K."/>
            <person name="Kreizinger Z."/>
            <person name="Sulyok K.M."/>
            <person name="Gyuranecz M."/>
        </authorList>
    </citation>
    <scope>NUCLEOTIDE SEQUENCE [LARGE SCALE GENOMIC DNA]</scope>
    <source>
        <strain evidence="5">MYCAV93</strain>
    </source>
</reference>
<gene>
    <name evidence="4" type="ORF">FOY43_03590</name>
</gene>
<evidence type="ECO:0000313" key="4">
    <source>
        <dbReference type="EMBL" id="QDY88710.1"/>
    </source>
</evidence>
<keyword evidence="2" id="KW-0560">Oxidoreductase</keyword>
<feature type="domain" description="FAD/NAD(P)-binding" evidence="3">
    <location>
        <begin position="6"/>
        <end position="293"/>
    </location>
</feature>
<name>A0A5B8K201_9MOLU</name>
<proteinExistence type="predicted"/>
<dbReference type="RefSeq" id="WP_146309162.1">
    <property type="nucleotide sequence ID" value="NZ_CP041663.1"/>
</dbReference>
<dbReference type="PRINTS" id="PR00368">
    <property type="entry name" value="FADPNR"/>
</dbReference>
<dbReference type="Pfam" id="PF07992">
    <property type="entry name" value="Pyr_redox_2"/>
    <property type="match status" value="1"/>
</dbReference>
<dbReference type="PRINTS" id="PR00469">
    <property type="entry name" value="PNDRDTASEII"/>
</dbReference>
<evidence type="ECO:0000256" key="2">
    <source>
        <dbReference type="ARBA" id="ARBA00023002"/>
    </source>
</evidence>
<accession>A0A5B8K201</accession>
<organism evidence="4 5">
    <name type="scientific">Mycoplasma anserisalpingitidis</name>
    <dbReference type="NCBI Taxonomy" id="519450"/>
    <lineage>
        <taxon>Bacteria</taxon>
        <taxon>Bacillati</taxon>
        <taxon>Mycoplasmatota</taxon>
        <taxon>Mollicutes</taxon>
        <taxon>Mycoplasmataceae</taxon>
        <taxon>Mycoplasma</taxon>
    </lineage>
</organism>
<dbReference type="InterPro" id="IPR050097">
    <property type="entry name" value="Ferredoxin-NADP_redctase_2"/>
</dbReference>
<dbReference type="InterPro" id="IPR023753">
    <property type="entry name" value="FAD/NAD-binding_dom"/>
</dbReference>
<protein>
    <submittedName>
        <fullName evidence="4">FAD-binding protein</fullName>
    </submittedName>
</protein>
<dbReference type="InterPro" id="IPR036188">
    <property type="entry name" value="FAD/NAD-bd_sf"/>
</dbReference>